<accession>Q092D1</accession>
<evidence type="ECO:0000313" key="2">
    <source>
        <dbReference type="EMBL" id="EAU66625.1"/>
    </source>
</evidence>
<dbReference type="SUPFAM" id="SSF55811">
    <property type="entry name" value="Nudix"/>
    <property type="match status" value="1"/>
</dbReference>
<feature type="domain" description="Nudix hydrolase" evidence="1">
    <location>
        <begin position="84"/>
        <end position="221"/>
    </location>
</feature>
<evidence type="ECO:0000313" key="3">
    <source>
        <dbReference type="Proteomes" id="UP000032702"/>
    </source>
</evidence>
<sequence>MGGPLEHIPICSQTCTKRSWLRPEGTGTQGAPALYPPFMSDTAPSLEALLARHVPTDAKEREDLERMRTFAAALAQPFSRSQTPAHFTGSAVVVNPTGTRVVLVHHGKLKRWLQPGGHAEAVDGGRMDATALREAREETGCQVRLHPSAPQPLDVDVHTIPARKDEPEHLHLDVRYLVVVVDPDTLAHDPAESLGAQWMGWDEALTHADEAPLRRMLEKARTAVGAD</sequence>
<gene>
    <name evidence="2" type="ORF">STIAU_3616</name>
</gene>
<protein>
    <submittedName>
        <fullName evidence="2">(Di)nucleoside polyphosphate hydrolase</fullName>
    </submittedName>
</protein>
<keyword evidence="2" id="KW-0378">Hydrolase</keyword>
<dbReference type="GO" id="GO:0016787">
    <property type="term" value="F:hydrolase activity"/>
    <property type="evidence" value="ECO:0007669"/>
    <property type="project" value="UniProtKB-KW"/>
</dbReference>
<dbReference type="CDD" id="cd03674">
    <property type="entry name" value="NUDIX_Hydrolase"/>
    <property type="match status" value="1"/>
</dbReference>
<name>Q092D1_STIAD</name>
<organism evidence="2 3">
    <name type="scientific">Stigmatella aurantiaca (strain DW4/3-1)</name>
    <dbReference type="NCBI Taxonomy" id="378806"/>
    <lineage>
        <taxon>Bacteria</taxon>
        <taxon>Pseudomonadati</taxon>
        <taxon>Myxococcota</taxon>
        <taxon>Myxococcia</taxon>
        <taxon>Myxococcales</taxon>
        <taxon>Cystobacterineae</taxon>
        <taxon>Archangiaceae</taxon>
        <taxon>Stigmatella</taxon>
    </lineage>
</organism>
<dbReference type="AlphaFoldDB" id="Q092D1"/>
<dbReference type="Pfam" id="PF00293">
    <property type="entry name" value="NUDIX"/>
    <property type="match status" value="1"/>
</dbReference>
<proteinExistence type="predicted"/>
<evidence type="ECO:0000259" key="1">
    <source>
        <dbReference type="PROSITE" id="PS51462"/>
    </source>
</evidence>
<dbReference type="InterPro" id="IPR000086">
    <property type="entry name" value="NUDIX_hydrolase_dom"/>
</dbReference>
<dbReference type="PANTHER" id="PTHR43736">
    <property type="entry name" value="ADP-RIBOSE PYROPHOSPHATASE"/>
    <property type="match status" value="1"/>
</dbReference>
<dbReference type="Proteomes" id="UP000032702">
    <property type="component" value="Unassembled WGS sequence"/>
</dbReference>
<comment type="caution">
    <text evidence="2">The sequence shown here is derived from an EMBL/GenBank/DDBJ whole genome shotgun (WGS) entry which is preliminary data.</text>
</comment>
<dbReference type="EMBL" id="AAMD01000051">
    <property type="protein sequence ID" value="EAU66625.1"/>
    <property type="molecule type" value="Genomic_DNA"/>
</dbReference>
<reference evidence="2 3" key="1">
    <citation type="submission" date="2006-04" db="EMBL/GenBank/DDBJ databases">
        <authorList>
            <person name="Nierman W.C."/>
        </authorList>
    </citation>
    <scope>NUCLEOTIDE SEQUENCE [LARGE SCALE GENOMIC DNA]</scope>
    <source>
        <strain evidence="2 3">DW4/3-1</strain>
    </source>
</reference>
<dbReference type="Gene3D" id="3.90.79.10">
    <property type="entry name" value="Nucleoside Triphosphate Pyrophosphohydrolase"/>
    <property type="match status" value="1"/>
</dbReference>
<dbReference type="PANTHER" id="PTHR43736:SF1">
    <property type="entry name" value="DIHYDRONEOPTERIN TRIPHOSPHATE DIPHOSPHATASE"/>
    <property type="match status" value="1"/>
</dbReference>
<dbReference type="InterPro" id="IPR015797">
    <property type="entry name" value="NUDIX_hydrolase-like_dom_sf"/>
</dbReference>
<dbReference type="PATRIC" id="fig|378806.16.peg.5783"/>
<dbReference type="PROSITE" id="PS51462">
    <property type="entry name" value="NUDIX"/>
    <property type="match status" value="1"/>
</dbReference>